<protein>
    <submittedName>
        <fullName evidence="2">Uncharacterized protein</fullName>
    </submittedName>
</protein>
<organism evidence="2">
    <name type="scientific">Kwoniella pini CBS 10737</name>
    <dbReference type="NCBI Taxonomy" id="1296096"/>
    <lineage>
        <taxon>Eukaryota</taxon>
        <taxon>Fungi</taxon>
        <taxon>Dikarya</taxon>
        <taxon>Basidiomycota</taxon>
        <taxon>Agaricomycotina</taxon>
        <taxon>Tremellomycetes</taxon>
        <taxon>Tremellales</taxon>
        <taxon>Cryptococcaceae</taxon>
        <taxon>Kwoniella</taxon>
    </lineage>
</organism>
<evidence type="ECO:0000313" key="2">
    <source>
        <dbReference type="EMBL" id="OCF46218.1"/>
    </source>
</evidence>
<evidence type="ECO:0000313" key="4">
    <source>
        <dbReference type="Proteomes" id="UP000094020"/>
    </source>
</evidence>
<dbReference type="AlphaFoldDB" id="A0A1B9HSJ5"/>
<sequence>MHNEIYGAQGADQSNLTMTNTGSALVSNATGNYPIPYGTCPIHQPTDNYTVYTAGEHWVNKDDVFGDVEDGQIYIPETAHREGHNSEFRGESGKTSEFSTKGRK</sequence>
<dbReference type="EMBL" id="KV700119">
    <property type="protein sequence ID" value="OCF46218.1"/>
    <property type="molecule type" value="Genomic_DNA"/>
</dbReference>
<evidence type="ECO:0000256" key="1">
    <source>
        <dbReference type="SAM" id="MobiDB-lite"/>
    </source>
</evidence>
<evidence type="ECO:0000313" key="3">
    <source>
        <dbReference type="EMBL" id="WWC66173.1"/>
    </source>
</evidence>
<feature type="compositionally biased region" description="Polar residues" evidence="1">
    <location>
        <begin position="95"/>
        <end position="104"/>
    </location>
</feature>
<keyword evidence="4" id="KW-1185">Reference proteome</keyword>
<reference evidence="3" key="4">
    <citation type="submission" date="2024-02" db="EMBL/GenBank/DDBJ databases">
        <title>Comparative genomics of Cryptococcus and Kwoniella reveals pathogenesis evolution and contrasting modes of karyotype evolution via chromosome fusion or intercentromeric recombination.</title>
        <authorList>
            <person name="Coelho M.A."/>
            <person name="David-Palma M."/>
            <person name="Shea T."/>
            <person name="Bowers K."/>
            <person name="McGinley-Smith S."/>
            <person name="Mohammad A.W."/>
            <person name="Gnirke A."/>
            <person name="Yurkov A.M."/>
            <person name="Nowrousian M."/>
            <person name="Sun S."/>
            <person name="Cuomo C.A."/>
            <person name="Heitman J."/>
        </authorList>
    </citation>
    <scope>NUCLEOTIDE SEQUENCE</scope>
    <source>
        <strain evidence="3">CBS 10737</strain>
    </source>
</reference>
<reference evidence="3" key="2">
    <citation type="submission" date="2013-07" db="EMBL/GenBank/DDBJ databases">
        <authorList>
            <consortium name="The Broad Institute Genome Sequencing Platform"/>
            <person name="Cuomo C."/>
            <person name="Litvintseva A."/>
            <person name="Chen Y."/>
            <person name="Heitman J."/>
            <person name="Sun S."/>
            <person name="Springer D."/>
            <person name="Dromer F."/>
            <person name="Young S.K."/>
            <person name="Zeng Q."/>
            <person name="Gargeya S."/>
            <person name="Fitzgerald M."/>
            <person name="Abouelleil A."/>
            <person name="Alvarado L."/>
            <person name="Berlin A.M."/>
            <person name="Chapman S.B."/>
            <person name="Dewar J."/>
            <person name="Goldberg J."/>
            <person name="Griggs A."/>
            <person name="Gujja S."/>
            <person name="Hansen M."/>
            <person name="Howarth C."/>
            <person name="Imamovic A."/>
            <person name="Larimer J."/>
            <person name="McCowan C."/>
            <person name="Murphy C."/>
            <person name="Pearson M."/>
            <person name="Priest M."/>
            <person name="Roberts A."/>
            <person name="Saif S."/>
            <person name="Shea T."/>
            <person name="Sykes S."/>
            <person name="Wortman J."/>
            <person name="Nusbaum C."/>
            <person name="Birren B."/>
        </authorList>
    </citation>
    <scope>NUCLEOTIDE SEQUENCE</scope>
    <source>
        <strain evidence="3">CBS 10737</strain>
    </source>
</reference>
<dbReference type="EMBL" id="CP144519">
    <property type="protein sequence ID" value="WWC66173.1"/>
    <property type="molecule type" value="Genomic_DNA"/>
</dbReference>
<gene>
    <name evidence="2" type="ORF">I206_07889</name>
    <name evidence="3" type="ORF">I206_100074</name>
</gene>
<dbReference type="Proteomes" id="UP000094020">
    <property type="component" value="Chromosome 1"/>
</dbReference>
<proteinExistence type="predicted"/>
<accession>A0A1B9HSJ5</accession>
<reference evidence="2" key="1">
    <citation type="submission" date="2013-07" db="EMBL/GenBank/DDBJ databases">
        <title>The Genome Sequence of Cryptococcus pinus CBS10737.</title>
        <authorList>
            <consortium name="The Broad Institute Genome Sequencing Platform"/>
            <person name="Cuomo C."/>
            <person name="Litvintseva A."/>
            <person name="Chen Y."/>
            <person name="Heitman J."/>
            <person name="Sun S."/>
            <person name="Springer D."/>
            <person name="Dromer F."/>
            <person name="Young S.K."/>
            <person name="Zeng Q."/>
            <person name="Gargeya S."/>
            <person name="Fitzgerald M."/>
            <person name="Abouelleil A."/>
            <person name="Alvarado L."/>
            <person name="Berlin A.M."/>
            <person name="Chapman S.B."/>
            <person name="Dewar J."/>
            <person name="Goldberg J."/>
            <person name="Griggs A."/>
            <person name="Gujja S."/>
            <person name="Hansen M."/>
            <person name="Howarth C."/>
            <person name="Imamovic A."/>
            <person name="Larimer J."/>
            <person name="McCowan C."/>
            <person name="Murphy C."/>
            <person name="Pearson M."/>
            <person name="Priest M."/>
            <person name="Roberts A."/>
            <person name="Saif S."/>
            <person name="Shea T."/>
            <person name="Sykes S."/>
            <person name="Wortman J."/>
            <person name="Nusbaum C."/>
            <person name="Birren B."/>
        </authorList>
    </citation>
    <scope>NUCLEOTIDE SEQUENCE [LARGE SCALE GENOMIC DNA]</scope>
    <source>
        <strain evidence="2">CBS 10737</strain>
    </source>
</reference>
<dbReference type="KEGG" id="kpin:30176258"/>
<feature type="compositionally biased region" description="Basic and acidic residues" evidence="1">
    <location>
        <begin position="78"/>
        <end position="94"/>
    </location>
</feature>
<reference evidence="2" key="3">
    <citation type="submission" date="2016-07" db="EMBL/GenBank/DDBJ databases">
        <title>Evolution of pathogenesis and genome organization in the Tremellales.</title>
        <authorList>
            <person name="Cuomo C."/>
            <person name="Litvintseva A."/>
            <person name="Heitman J."/>
            <person name="Chen Y."/>
            <person name="Sun S."/>
            <person name="Springer D."/>
            <person name="Dromer F."/>
            <person name="Young S."/>
            <person name="Zeng Q."/>
            <person name="Chapman S."/>
            <person name="Gujja S."/>
            <person name="Saif S."/>
            <person name="Birren B."/>
        </authorList>
    </citation>
    <scope>NUCLEOTIDE SEQUENCE</scope>
    <source>
        <strain evidence="2">CBS 10737</strain>
    </source>
</reference>
<name>A0A1B9HSJ5_9TREE</name>
<dbReference type="RefSeq" id="XP_019007437.1">
    <property type="nucleotide sequence ID" value="XM_019159573.1"/>
</dbReference>
<dbReference type="GeneID" id="30176258"/>
<feature type="region of interest" description="Disordered" evidence="1">
    <location>
        <begin position="77"/>
        <end position="104"/>
    </location>
</feature>